<dbReference type="InterPro" id="IPR050144">
    <property type="entry name" value="AAE_transporter"/>
</dbReference>
<organism evidence="10 11">
    <name type="scientific">Variovorax humicola</name>
    <dbReference type="NCBI Taxonomy" id="1769758"/>
    <lineage>
        <taxon>Bacteria</taxon>
        <taxon>Pseudomonadati</taxon>
        <taxon>Pseudomonadota</taxon>
        <taxon>Betaproteobacteria</taxon>
        <taxon>Burkholderiales</taxon>
        <taxon>Comamonadaceae</taxon>
        <taxon>Variovorax</taxon>
    </lineage>
</organism>
<feature type="transmembrane region" description="Helical" evidence="8">
    <location>
        <begin position="33"/>
        <end position="52"/>
    </location>
</feature>
<feature type="domain" description="RCK C-terminal" evidence="9">
    <location>
        <begin position="175"/>
        <end position="259"/>
    </location>
</feature>
<evidence type="ECO:0000256" key="1">
    <source>
        <dbReference type="ARBA" id="ARBA00004651"/>
    </source>
</evidence>
<dbReference type="InterPro" id="IPR036721">
    <property type="entry name" value="RCK_C_sf"/>
</dbReference>
<accession>A0ABU8W0I9</accession>
<evidence type="ECO:0000259" key="9">
    <source>
        <dbReference type="PROSITE" id="PS51202"/>
    </source>
</evidence>
<comment type="subcellular location">
    <subcellularLocation>
        <location evidence="1">Cell membrane</location>
        <topology evidence="1">Multi-pass membrane protein</topology>
    </subcellularLocation>
</comment>
<feature type="transmembrane region" description="Helical" evidence="8">
    <location>
        <begin position="6"/>
        <end position="26"/>
    </location>
</feature>
<dbReference type="Pfam" id="PF06826">
    <property type="entry name" value="Asp-Al_Ex"/>
    <property type="match status" value="2"/>
</dbReference>
<evidence type="ECO:0000256" key="2">
    <source>
        <dbReference type="ARBA" id="ARBA00009854"/>
    </source>
</evidence>
<evidence type="ECO:0000256" key="5">
    <source>
        <dbReference type="ARBA" id="ARBA00022692"/>
    </source>
</evidence>
<feature type="transmembrane region" description="Helical" evidence="8">
    <location>
        <begin position="444"/>
        <end position="469"/>
    </location>
</feature>
<dbReference type="NCBIfam" id="TIGR01625">
    <property type="entry name" value="YidE_YbjL_dupl"/>
    <property type="match status" value="2"/>
</dbReference>
<dbReference type="Proteomes" id="UP001363010">
    <property type="component" value="Unassembled WGS sequence"/>
</dbReference>
<feature type="transmembrane region" description="Helical" evidence="8">
    <location>
        <begin position="504"/>
        <end position="528"/>
    </location>
</feature>
<protein>
    <submittedName>
        <fullName evidence="10">TrkA C-terminal domain-containing protein</fullName>
    </submittedName>
</protein>
<evidence type="ECO:0000313" key="10">
    <source>
        <dbReference type="EMBL" id="MEJ8823569.1"/>
    </source>
</evidence>
<dbReference type="InterPro" id="IPR006512">
    <property type="entry name" value="YidE_YbjL"/>
</dbReference>
<dbReference type="Pfam" id="PF02080">
    <property type="entry name" value="TrkA_C"/>
    <property type="match status" value="1"/>
</dbReference>
<keyword evidence="6 8" id="KW-1133">Transmembrane helix</keyword>
<dbReference type="EMBL" id="JBBKZV010000008">
    <property type="protein sequence ID" value="MEJ8823569.1"/>
    <property type="molecule type" value="Genomic_DNA"/>
</dbReference>
<feature type="transmembrane region" description="Helical" evidence="8">
    <location>
        <begin position="58"/>
        <end position="75"/>
    </location>
</feature>
<evidence type="ECO:0000256" key="4">
    <source>
        <dbReference type="ARBA" id="ARBA00022475"/>
    </source>
</evidence>
<dbReference type="Gene3D" id="3.30.70.1450">
    <property type="entry name" value="Regulator of K+ conductance, C-terminal domain"/>
    <property type="match status" value="2"/>
</dbReference>
<dbReference type="InterPro" id="IPR006037">
    <property type="entry name" value="RCK_C"/>
</dbReference>
<keyword evidence="4" id="KW-1003">Cell membrane</keyword>
<feature type="transmembrane region" description="Helical" evidence="8">
    <location>
        <begin position="154"/>
        <end position="174"/>
    </location>
</feature>
<reference evidence="10 11" key="1">
    <citation type="submission" date="2024-03" db="EMBL/GenBank/DDBJ databases">
        <title>Novel species of the genus Variovorax.</title>
        <authorList>
            <person name="Liu Q."/>
            <person name="Xin Y.-H."/>
        </authorList>
    </citation>
    <scope>NUCLEOTIDE SEQUENCE [LARGE SCALE GENOMIC DNA]</scope>
    <source>
        <strain evidence="10 11">KACC 18501</strain>
    </source>
</reference>
<proteinExistence type="inferred from homology"/>
<keyword evidence="11" id="KW-1185">Reference proteome</keyword>
<evidence type="ECO:0000256" key="6">
    <source>
        <dbReference type="ARBA" id="ARBA00022989"/>
    </source>
</evidence>
<feature type="transmembrane region" description="Helical" evidence="8">
    <location>
        <begin position="95"/>
        <end position="112"/>
    </location>
</feature>
<dbReference type="SUPFAM" id="SSF116726">
    <property type="entry name" value="TrkA C-terminal domain-like"/>
    <property type="match status" value="2"/>
</dbReference>
<gene>
    <name evidence="10" type="ORF">WKW80_16240</name>
</gene>
<dbReference type="PANTHER" id="PTHR30445">
    <property type="entry name" value="K(+)_H(+) ANTIPORTER SUBUNIT KHTT"/>
    <property type="match status" value="1"/>
</dbReference>
<feature type="domain" description="RCK C-terminal" evidence="9">
    <location>
        <begin position="260"/>
        <end position="344"/>
    </location>
</feature>
<dbReference type="RefSeq" id="WP_340364596.1">
    <property type="nucleotide sequence ID" value="NZ_JBBKZV010000008.1"/>
</dbReference>
<comment type="caution">
    <text evidence="10">The sequence shown here is derived from an EMBL/GenBank/DDBJ whole genome shotgun (WGS) entry which is preliminary data.</text>
</comment>
<keyword evidence="3" id="KW-0813">Transport</keyword>
<keyword evidence="5 8" id="KW-0812">Transmembrane</keyword>
<dbReference type="PANTHER" id="PTHR30445:SF3">
    <property type="entry name" value="TRANSPORT PROTEIN YIDE-RELATED"/>
    <property type="match status" value="1"/>
</dbReference>
<name>A0ABU8W0I9_9BURK</name>
<evidence type="ECO:0000256" key="7">
    <source>
        <dbReference type="ARBA" id="ARBA00023136"/>
    </source>
</evidence>
<evidence type="ECO:0000256" key="3">
    <source>
        <dbReference type="ARBA" id="ARBA00022448"/>
    </source>
</evidence>
<evidence type="ECO:0000313" key="11">
    <source>
        <dbReference type="Proteomes" id="UP001363010"/>
    </source>
</evidence>
<comment type="similarity">
    <text evidence="2">Belongs to the AAE transporter (TC 2.A.81) family.</text>
</comment>
<feature type="transmembrane region" description="Helical" evidence="8">
    <location>
        <begin position="476"/>
        <end position="492"/>
    </location>
</feature>
<dbReference type="PROSITE" id="PS51202">
    <property type="entry name" value="RCK_C"/>
    <property type="match status" value="2"/>
</dbReference>
<evidence type="ECO:0000256" key="8">
    <source>
        <dbReference type="SAM" id="Phobius"/>
    </source>
</evidence>
<sequence length="530" mass="55218">METLSSLLGPQPMMAMFLTIAIGYLLGEVNVKGFSLGVGAVLFVALFIGWLAPKSAPAPMVGTLGLALFLYAVGVQYGKQFFLGLTSSAGRKANLIALSGVLLAGVVSVLFLKMTNLETGHALGLFAGAGTSTPTLQAAIVKLGNDDPAVGYSVAYPLGVAGPILFLYVTFMLLKPKIEMPPGGGLELLEIAPQESALKGKTIGDLLASLPAGIEIAALRRAHHNLPATHSMALAANDVLLVTGPSREALEGAARQLGEVHEGRIMGDRRDLDYLRVFVSRPTVAGRALADLKLPDGKPHVVVQVRRGDADIVPKPDLVLEFGDRVGLLAHRDEFGALRKFFGDSIKGTAEFSYISIGLGMALGFLLGAINFPLPGIGKLALGLSGVLIVALVLGNMRRTGGLNWTIPLSANLVLRNLGLTLFLAQVGMSSGPKFAATVSQTGFLMIGLGAIVVVALVLPILVLGLGVFKMPFDEVAGIVAGACGNPAILAYSNKLAPTDKPDIAYAMIFPGMTIIKILFVDIVPAFLGG</sequence>
<feature type="transmembrane region" description="Helical" evidence="8">
    <location>
        <begin position="352"/>
        <end position="370"/>
    </location>
</feature>
<feature type="transmembrane region" description="Helical" evidence="8">
    <location>
        <begin position="376"/>
        <end position="395"/>
    </location>
</feature>
<keyword evidence="7 8" id="KW-0472">Membrane</keyword>